<accession>A0A0A0EYG6</accession>
<sequence length="98" mass="11033">MERLADVRIPTDEVDDDVFVLAAGRAWLDLHLPEHAHADSKTPLVLTASEEGRLELIDFIRGAAIPPGHQIVCCLYRGSDHLHIAMRLRDHFQARRSS</sequence>
<name>A0A0A0EYG6_9GAMM</name>
<comment type="caution">
    <text evidence="1">The sequence shown here is derived from an EMBL/GenBank/DDBJ whole genome shotgun (WGS) entry which is preliminary data.</text>
</comment>
<evidence type="ECO:0000313" key="1">
    <source>
        <dbReference type="EMBL" id="KGM54182.1"/>
    </source>
</evidence>
<gene>
    <name evidence="1" type="ORF">N799_09890</name>
</gene>
<organism evidence="1 2">
    <name type="scientific">Lysobacter arseniciresistens ZS79</name>
    <dbReference type="NCBI Taxonomy" id="913325"/>
    <lineage>
        <taxon>Bacteria</taxon>
        <taxon>Pseudomonadati</taxon>
        <taxon>Pseudomonadota</taxon>
        <taxon>Gammaproteobacteria</taxon>
        <taxon>Lysobacterales</taxon>
        <taxon>Lysobacteraceae</taxon>
        <taxon>Novilysobacter</taxon>
    </lineage>
</organism>
<dbReference type="AlphaFoldDB" id="A0A0A0EYG6"/>
<proteinExistence type="predicted"/>
<evidence type="ECO:0000313" key="2">
    <source>
        <dbReference type="Proteomes" id="UP000029989"/>
    </source>
</evidence>
<reference evidence="1 2" key="1">
    <citation type="journal article" date="2015" name="Stand. Genomic Sci.">
        <title>Genomic information of the arsenic-resistant bacterium Lysobacter arseniciresistens type strain ZS79(T) and comparison of Lysobacter draft genomes.</title>
        <authorList>
            <person name="Liu L."/>
            <person name="Zhang S."/>
            <person name="Luo M."/>
            <person name="Wang G."/>
        </authorList>
    </citation>
    <scope>NUCLEOTIDE SEQUENCE [LARGE SCALE GENOMIC DNA]</scope>
    <source>
        <strain evidence="1 2">ZS79</strain>
    </source>
</reference>
<dbReference type="Proteomes" id="UP000029989">
    <property type="component" value="Unassembled WGS sequence"/>
</dbReference>
<protein>
    <submittedName>
        <fullName evidence="1">Uncharacterized protein</fullName>
    </submittedName>
</protein>
<dbReference type="EMBL" id="AVPT01000029">
    <property type="protein sequence ID" value="KGM54182.1"/>
    <property type="molecule type" value="Genomic_DNA"/>
</dbReference>
<keyword evidence="2" id="KW-1185">Reference proteome</keyword>